<dbReference type="InterPro" id="IPR043917">
    <property type="entry name" value="DUF5753"/>
</dbReference>
<feature type="domain" description="HTH cro/C1-type" evidence="1">
    <location>
        <begin position="26"/>
        <end position="78"/>
    </location>
</feature>
<dbReference type="Pfam" id="PF19054">
    <property type="entry name" value="DUF5753"/>
    <property type="match status" value="1"/>
</dbReference>
<dbReference type="PROSITE" id="PS50943">
    <property type="entry name" value="HTH_CROC1"/>
    <property type="match status" value="1"/>
</dbReference>
<reference evidence="2 3" key="1">
    <citation type="submission" date="2016-10" db="EMBL/GenBank/DDBJ databases">
        <authorList>
            <person name="de Groot N.N."/>
        </authorList>
    </citation>
    <scope>NUCLEOTIDE SEQUENCE [LARGE SCALE GENOMIC DNA]</scope>
    <source>
        <strain evidence="2 3">CGMCC 4.2022</strain>
    </source>
</reference>
<keyword evidence="3" id="KW-1185">Reference proteome</keyword>
<dbReference type="OrthoDB" id="2897536at2"/>
<evidence type="ECO:0000259" key="1">
    <source>
        <dbReference type="PROSITE" id="PS50943"/>
    </source>
</evidence>
<dbReference type="Proteomes" id="UP000199341">
    <property type="component" value="Unassembled WGS sequence"/>
</dbReference>
<dbReference type="SMART" id="SM00530">
    <property type="entry name" value="HTH_XRE"/>
    <property type="match status" value="1"/>
</dbReference>
<dbReference type="SUPFAM" id="SSF47413">
    <property type="entry name" value="lambda repressor-like DNA-binding domains"/>
    <property type="match status" value="1"/>
</dbReference>
<dbReference type="GO" id="GO:0003677">
    <property type="term" value="F:DNA binding"/>
    <property type="evidence" value="ECO:0007669"/>
    <property type="project" value="InterPro"/>
</dbReference>
<evidence type="ECO:0000313" key="2">
    <source>
        <dbReference type="EMBL" id="SDN93673.1"/>
    </source>
</evidence>
<dbReference type="Pfam" id="PF01381">
    <property type="entry name" value="HTH_3"/>
    <property type="match status" value="1"/>
</dbReference>
<dbReference type="RefSeq" id="WP_093785056.1">
    <property type="nucleotide sequence ID" value="NZ_FNIE01000006.1"/>
</dbReference>
<dbReference type="InterPro" id="IPR010982">
    <property type="entry name" value="Lambda_DNA-bd_dom_sf"/>
</dbReference>
<evidence type="ECO:0000313" key="3">
    <source>
        <dbReference type="Proteomes" id="UP000199341"/>
    </source>
</evidence>
<proteinExistence type="predicted"/>
<dbReference type="InterPro" id="IPR001387">
    <property type="entry name" value="Cro/C1-type_HTH"/>
</dbReference>
<sequence>MANIRKFNGKKLDPSLSTRAMYGAEMRYQREKAGLSQAELAALLYVTPSFIANLETGRRRIHPDMAKMLDRVLKTDGFFLRNVEAGRATPYPEHFADVAELETVATEIREWELSLVPGLLQTEAYALALIRAYDPLLSEELVRVRLNARLIRAGVFDSATSPMYWAVLDECVLRRPVGGMAAMAEQLRHVAAMIRRNRALVQVLPLNVGAHAGLHGSLRLMEFENDAPMAYLAGLGTGKIEDDPATVRRYKLAYDLLGAAALSPEASLTLIEAVAEEYEHGAQFEPAGDRLA</sequence>
<dbReference type="CDD" id="cd00093">
    <property type="entry name" value="HTH_XRE"/>
    <property type="match status" value="1"/>
</dbReference>
<dbReference type="STRING" id="310781.SAMN05216259_106285"/>
<gene>
    <name evidence="2" type="ORF">SAMN05216259_106285</name>
</gene>
<dbReference type="AlphaFoldDB" id="A0A1H0FG45"/>
<name>A0A1H0FG45_9ACTN</name>
<accession>A0A1H0FG45</accession>
<organism evidence="2 3">
    <name type="scientific">Actinacidiphila guanduensis</name>
    <dbReference type="NCBI Taxonomy" id="310781"/>
    <lineage>
        <taxon>Bacteria</taxon>
        <taxon>Bacillati</taxon>
        <taxon>Actinomycetota</taxon>
        <taxon>Actinomycetes</taxon>
        <taxon>Kitasatosporales</taxon>
        <taxon>Streptomycetaceae</taxon>
        <taxon>Actinacidiphila</taxon>
    </lineage>
</organism>
<dbReference type="Gene3D" id="1.10.260.40">
    <property type="entry name" value="lambda repressor-like DNA-binding domains"/>
    <property type="match status" value="1"/>
</dbReference>
<protein>
    <submittedName>
        <fullName evidence="2">Helix-turn-helix domain-containing protein</fullName>
    </submittedName>
</protein>
<dbReference type="EMBL" id="FNIE01000006">
    <property type="protein sequence ID" value="SDN93673.1"/>
    <property type="molecule type" value="Genomic_DNA"/>
</dbReference>